<protein>
    <recommendedName>
        <fullName evidence="4">Response regulatory domain-containing protein</fullName>
    </recommendedName>
</protein>
<accession>U7D530</accession>
<organism evidence="2 3">
    <name type="scientific">Chitinivibrio alkaliphilus ACht1</name>
    <dbReference type="NCBI Taxonomy" id="1313304"/>
    <lineage>
        <taxon>Bacteria</taxon>
        <taxon>Pseudomonadati</taxon>
        <taxon>Fibrobacterota</taxon>
        <taxon>Chitinivibrionia</taxon>
        <taxon>Chitinivibrionales</taxon>
        <taxon>Chitinivibrionaceae</taxon>
        <taxon>Chitinivibrio</taxon>
    </lineage>
</organism>
<dbReference type="Gene3D" id="3.40.50.2300">
    <property type="match status" value="1"/>
</dbReference>
<evidence type="ECO:0000313" key="3">
    <source>
        <dbReference type="Proteomes" id="UP000017148"/>
    </source>
</evidence>
<evidence type="ECO:0008006" key="4">
    <source>
        <dbReference type="Google" id="ProtNLM"/>
    </source>
</evidence>
<keyword evidence="1" id="KW-0175">Coiled coil</keyword>
<comment type="caution">
    <text evidence="2">The sequence shown here is derived from an EMBL/GenBank/DDBJ whole genome shotgun (WGS) entry which is preliminary data.</text>
</comment>
<dbReference type="SUPFAM" id="SSF52172">
    <property type="entry name" value="CheY-like"/>
    <property type="match status" value="1"/>
</dbReference>
<name>U7D530_9BACT</name>
<keyword evidence="3" id="KW-1185">Reference proteome</keyword>
<dbReference type="AlphaFoldDB" id="U7D530"/>
<dbReference type="EMBL" id="ASJR01000011">
    <property type="protein sequence ID" value="ERP31624.1"/>
    <property type="molecule type" value="Genomic_DNA"/>
</dbReference>
<dbReference type="InterPro" id="IPR011006">
    <property type="entry name" value="CheY-like_superfamily"/>
</dbReference>
<reference evidence="2 3" key="1">
    <citation type="journal article" date="2013" name="Environ. Microbiol.">
        <title>Genome analysis of Chitinivibrio alkaliphilus gen. nov., sp. nov., a novel extremely haloalkaliphilic anaerobic chitinolytic bacterium from the candidate phylum Termite Group 3.</title>
        <authorList>
            <person name="Sorokin D.Y."/>
            <person name="Gumerov V.M."/>
            <person name="Rakitin A.L."/>
            <person name="Beletsky A.V."/>
            <person name="Damste J.S."/>
            <person name="Muyzer G."/>
            <person name="Mardanov A.V."/>
            <person name="Ravin N.V."/>
        </authorList>
    </citation>
    <scope>NUCLEOTIDE SEQUENCE [LARGE SCALE GENOMIC DNA]</scope>
    <source>
        <strain evidence="2 3">ACht1</strain>
    </source>
</reference>
<gene>
    <name evidence="2" type="ORF">CALK_1488</name>
</gene>
<proteinExistence type="predicted"/>
<evidence type="ECO:0000313" key="2">
    <source>
        <dbReference type="EMBL" id="ERP31624.1"/>
    </source>
</evidence>
<feature type="coiled-coil region" evidence="1">
    <location>
        <begin position="11"/>
        <end position="38"/>
    </location>
</feature>
<dbReference type="RefSeq" id="WP_022636943.1">
    <property type="nucleotide sequence ID" value="NZ_ASJR01000011.1"/>
</dbReference>
<evidence type="ECO:0000256" key="1">
    <source>
        <dbReference type="SAM" id="Coils"/>
    </source>
</evidence>
<dbReference type="STRING" id="1313304.CALK_1488"/>
<sequence>MDFDTNRNRLLQQLTSQRKQKQRSIENTRAKMRLKEQAQALGTASSKRRGRKKFVLLYGHPGLFLGTVKATLADMAEVVLYNNIDRASEYVLEHHIPLVIMDMDPPSDWRKCHDLFTTGKTMYPDINYIVFQKNKIPEEPVCVLEHQGAHVLTKPLNSAEFTALVEKLVYS</sequence>
<dbReference type="Proteomes" id="UP000017148">
    <property type="component" value="Unassembled WGS sequence"/>
</dbReference>